<feature type="transmembrane region" description="Helical" evidence="4">
    <location>
        <begin position="79"/>
        <end position="100"/>
    </location>
</feature>
<evidence type="ECO:0000313" key="5">
    <source>
        <dbReference type="EMBL" id="KAJ3650613.1"/>
    </source>
</evidence>
<evidence type="ECO:0000256" key="4">
    <source>
        <dbReference type="SAM" id="Phobius"/>
    </source>
</evidence>
<comment type="caution">
    <text evidence="5">The sequence shown here is derived from an EMBL/GenBank/DDBJ whole genome shotgun (WGS) entry which is preliminary data.</text>
</comment>
<dbReference type="Proteomes" id="UP001168821">
    <property type="component" value="Unassembled WGS sequence"/>
</dbReference>
<sequence>MDPPQREHDIFKDTPVRLLGYANEVGEALRGFIGTKWVRFSYQVATLYVVADTLDKTAKSLSRGKDTVTKTVFVTTDTLIWQMLASVIIPGFTINRVCAFTDYVLIRTKMPVTNRMVVVTGAGLAVIPFIIKPIDRLVDYLLDRSFRKLQP</sequence>
<evidence type="ECO:0000256" key="2">
    <source>
        <dbReference type="ARBA" id="ARBA00017835"/>
    </source>
</evidence>
<keyword evidence="4" id="KW-0472">Membrane</keyword>
<comment type="similarity">
    <text evidence="1">Belongs to the MTFP1 family.</text>
</comment>
<name>A0AA38I7V1_9CUCU</name>
<protein>
    <recommendedName>
        <fullName evidence="2">Mitochondrial fission process protein 1</fullName>
    </recommendedName>
    <alternativeName>
        <fullName evidence="3">Mitochondrial 18 kDa protein</fullName>
    </alternativeName>
</protein>
<dbReference type="GO" id="GO:0005739">
    <property type="term" value="C:mitochondrion"/>
    <property type="evidence" value="ECO:0007669"/>
    <property type="project" value="TreeGrafter"/>
</dbReference>
<dbReference type="PANTHER" id="PTHR11001">
    <property type="entry name" value="MITOCHONDRIAL FISSION PROCESS PROTEIN 1"/>
    <property type="match status" value="1"/>
</dbReference>
<reference evidence="5" key="1">
    <citation type="journal article" date="2023" name="G3 (Bethesda)">
        <title>Whole genome assemblies of Zophobas morio and Tenebrio molitor.</title>
        <authorList>
            <person name="Kaur S."/>
            <person name="Stinson S.A."/>
            <person name="diCenzo G.C."/>
        </authorList>
    </citation>
    <scope>NUCLEOTIDE SEQUENCE</scope>
    <source>
        <strain evidence="5">QUZm001</strain>
    </source>
</reference>
<dbReference type="GO" id="GO:0000266">
    <property type="term" value="P:mitochondrial fission"/>
    <property type="evidence" value="ECO:0007669"/>
    <property type="project" value="TreeGrafter"/>
</dbReference>
<dbReference type="PANTHER" id="PTHR11001:SF2">
    <property type="entry name" value="MITOCHONDRIAL FISSION PROCESS PROTEIN 1"/>
    <property type="match status" value="1"/>
</dbReference>
<evidence type="ECO:0000256" key="1">
    <source>
        <dbReference type="ARBA" id="ARBA00009224"/>
    </source>
</evidence>
<proteinExistence type="inferred from homology"/>
<dbReference type="EMBL" id="JALNTZ010000005">
    <property type="protein sequence ID" value="KAJ3650613.1"/>
    <property type="molecule type" value="Genomic_DNA"/>
</dbReference>
<organism evidence="5 6">
    <name type="scientific">Zophobas morio</name>
    <dbReference type="NCBI Taxonomy" id="2755281"/>
    <lineage>
        <taxon>Eukaryota</taxon>
        <taxon>Metazoa</taxon>
        <taxon>Ecdysozoa</taxon>
        <taxon>Arthropoda</taxon>
        <taxon>Hexapoda</taxon>
        <taxon>Insecta</taxon>
        <taxon>Pterygota</taxon>
        <taxon>Neoptera</taxon>
        <taxon>Endopterygota</taxon>
        <taxon>Coleoptera</taxon>
        <taxon>Polyphaga</taxon>
        <taxon>Cucujiformia</taxon>
        <taxon>Tenebrionidae</taxon>
        <taxon>Zophobas</taxon>
    </lineage>
</organism>
<dbReference type="InterPro" id="IPR019560">
    <property type="entry name" value="Mitochondrial_18_kDa_protein"/>
</dbReference>
<keyword evidence="4" id="KW-0812">Transmembrane</keyword>
<accession>A0AA38I7V1</accession>
<dbReference type="AlphaFoldDB" id="A0AA38I7V1"/>
<evidence type="ECO:0000256" key="3">
    <source>
        <dbReference type="ARBA" id="ARBA00029631"/>
    </source>
</evidence>
<dbReference type="Pfam" id="PF10558">
    <property type="entry name" value="MTP18"/>
    <property type="match status" value="1"/>
</dbReference>
<gene>
    <name evidence="5" type="ORF">Zmor_016701</name>
</gene>
<feature type="transmembrane region" description="Helical" evidence="4">
    <location>
        <begin position="112"/>
        <end position="131"/>
    </location>
</feature>
<evidence type="ECO:0000313" key="6">
    <source>
        <dbReference type="Proteomes" id="UP001168821"/>
    </source>
</evidence>
<keyword evidence="4" id="KW-1133">Transmembrane helix</keyword>
<keyword evidence="6" id="KW-1185">Reference proteome</keyword>